<feature type="transmembrane region" description="Helical" evidence="1">
    <location>
        <begin position="26"/>
        <end position="48"/>
    </location>
</feature>
<protein>
    <recommendedName>
        <fullName evidence="4">Integral membrane protein</fullName>
    </recommendedName>
</protein>
<name>A0AAX2M507_CAMJU</name>
<evidence type="ECO:0008006" key="4">
    <source>
        <dbReference type="Google" id="ProtNLM"/>
    </source>
</evidence>
<dbReference type="EMBL" id="UFVB01000002">
    <property type="protein sequence ID" value="SUX04571.1"/>
    <property type="molecule type" value="Genomic_DNA"/>
</dbReference>
<evidence type="ECO:0000313" key="2">
    <source>
        <dbReference type="EMBL" id="SUX04571.1"/>
    </source>
</evidence>
<accession>A0AAX2M507</accession>
<comment type="caution">
    <text evidence="2">The sequence shown here is derived from an EMBL/GenBank/DDBJ whole genome shotgun (WGS) entry which is preliminary data.</text>
</comment>
<keyword evidence="1" id="KW-0472">Membrane</keyword>
<keyword evidence="1" id="KW-0812">Transmembrane</keyword>
<sequence length="207" mass="24929">MSQTNNNTEIKEQDTQDEIIFEEKKYIPAFLFCGIIYTGFLCFFLYWLPRAFDNTKNFKWFVVFIIYLYVLYIYISLVYKTVNFKRIYITKEKLVIEFYFRNDLIFPLGTFFVYSYNPSRALVGDIVIQTLKGKRYYIKNLIKHEIELKNDFYAKVNAIIKPHVMPYLLSLGDEEFEKIISFVTGFHKIDTTFLKEAMELRKEKKDE</sequence>
<keyword evidence="1" id="KW-1133">Transmembrane helix</keyword>
<dbReference type="AlphaFoldDB" id="A0AAX2M507"/>
<feature type="transmembrane region" description="Helical" evidence="1">
    <location>
        <begin position="60"/>
        <end position="79"/>
    </location>
</feature>
<reference evidence="2 3" key="1">
    <citation type="submission" date="2018-06" db="EMBL/GenBank/DDBJ databases">
        <authorList>
            <consortium name="Pathogen Informatics"/>
            <person name="Doyle S."/>
        </authorList>
    </citation>
    <scope>NUCLEOTIDE SEQUENCE [LARGE SCALE GENOMIC DNA]</scope>
    <source>
        <strain evidence="2 3">NCTC13105</strain>
    </source>
</reference>
<evidence type="ECO:0000313" key="3">
    <source>
        <dbReference type="Proteomes" id="UP000254131"/>
    </source>
</evidence>
<evidence type="ECO:0000256" key="1">
    <source>
        <dbReference type="SAM" id="Phobius"/>
    </source>
</evidence>
<dbReference type="RefSeq" id="WP_079261573.1">
    <property type="nucleotide sequence ID" value="NZ_CP012221.1"/>
</dbReference>
<proteinExistence type="predicted"/>
<gene>
    <name evidence="2" type="ORF">NCTC13105_01884</name>
</gene>
<organism evidence="2 3">
    <name type="scientific">Campylobacter jejuni</name>
    <dbReference type="NCBI Taxonomy" id="197"/>
    <lineage>
        <taxon>Bacteria</taxon>
        <taxon>Pseudomonadati</taxon>
        <taxon>Campylobacterota</taxon>
        <taxon>Epsilonproteobacteria</taxon>
        <taxon>Campylobacterales</taxon>
        <taxon>Campylobacteraceae</taxon>
        <taxon>Campylobacter</taxon>
    </lineage>
</organism>
<dbReference type="Proteomes" id="UP000254131">
    <property type="component" value="Unassembled WGS sequence"/>
</dbReference>